<organism evidence="1">
    <name type="scientific">marine sediment metagenome</name>
    <dbReference type="NCBI Taxonomy" id="412755"/>
    <lineage>
        <taxon>unclassified sequences</taxon>
        <taxon>metagenomes</taxon>
        <taxon>ecological metagenomes</taxon>
    </lineage>
</organism>
<dbReference type="AlphaFoldDB" id="X1GZR1"/>
<feature type="non-terminal residue" evidence="1">
    <location>
        <position position="1"/>
    </location>
</feature>
<evidence type="ECO:0000313" key="1">
    <source>
        <dbReference type="EMBL" id="GAH62652.1"/>
    </source>
</evidence>
<gene>
    <name evidence="1" type="ORF">S03H2_48132</name>
</gene>
<protein>
    <submittedName>
        <fullName evidence="1">Uncharacterized protein</fullName>
    </submittedName>
</protein>
<comment type="caution">
    <text evidence="1">The sequence shown here is derived from an EMBL/GenBank/DDBJ whole genome shotgun (WGS) entry which is preliminary data.</text>
</comment>
<name>X1GZR1_9ZZZZ</name>
<accession>X1GZR1</accession>
<proteinExistence type="predicted"/>
<dbReference type="EMBL" id="BARU01030322">
    <property type="protein sequence ID" value="GAH62652.1"/>
    <property type="molecule type" value="Genomic_DNA"/>
</dbReference>
<reference evidence="1" key="1">
    <citation type="journal article" date="2014" name="Front. Microbiol.">
        <title>High frequency of phylogenetically diverse reductive dehalogenase-homologous genes in deep subseafloor sedimentary metagenomes.</title>
        <authorList>
            <person name="Kawai M."/>
            <person name="Futagami T."/>
            <person name="Toyoda A."/>
            <person name="Takaki Y."/>
            <person name="Nishi S."/>
            <person name="Hori S."/>
            <person name="Arai W."/>
            <person name="Tsubouchi T."/>
            <person name="Morono Y."/>
            <person name="Uchiyama I."/>
            <person name="Ito T."/>
            <person name="Fujiyama A."/>
            <person name="Inagaki F."/>
            <person name="Takami H."/>
        </authorList>
    </citation>
    <scope>NUCLEOTIDE SEQUENCE</scope>
    <source>
        <strain evidence="1">Expedition CK06-06</strain>
    </source>
</reference>
<sequence>TLSSWEAQTLEIIRLIEQDLIEAQSQLEYLAAARESLEGALRIYRKRIGSQYGRAVQSIRPKEFEGKSIREMLRMIAERNDKVIVVKDTVKLLKEVNVFGNPLHADSIVYSTLGRSREFIKVGRGIYRLNGLPKDDKTSKERIPGLKREVLELKTVNPDMTKQDVRDTLIKRGFDFKGKSPSRCVHILWVNLGYAKQDKEAQRSLFGER</sequence>